<evidence type="ECO:0000313" key="1">
    <source>
        <dbReference type="EMBL" id="AKK24852.1"/>
    </source>
</evidence>
<dbReference type="EMBL" id="CP011518">
    <property type="protein sequence ID" value="AKK24852.1"/>
    <property type="molecule type" value="Genomic_DNA"/>
</dbReference>
<dbReference type="RefSeq" id="WP_052654490.1">
    <property type="nucleotide sequence ID" value="NZ_CP011518.2"/>
</dbReference>
<gene>
    <name evidence="1" type="ORF">MB84_29205</name>
</gene>
<dbReference type="KEGG" id="pox:MB84_29205"/>
<keyword evidence="1" id="KW-0614">Plasmid</keyword>
<sequence>MQEILKRQHGIEKLLNEFEVLRVNLERLKTRADTDPVAREQYDRLLAEMEHGKYAPALRQMRAWTNELEAYLKQLPKLLASLSVATPGTPGAAPLVAPTVAPTVAPAAPADDIAAPTARAHKARAKARRTFL</sequence>
<keyword evidence="2" id="KW-1185">Reference proteome</keyword>
<dbReference type="AlphaFoldDB" id="A0A0G3ICC8"/>
<organism evidence="1 2">
    <name type="scientific">Pandoraea oxalativorans</name>
    <dbReference type="NCBI Taxonomy" id="573737"/>
    <lineage>
        <taxon>Bacteria</taxon>
        <taxon>Pseudomonadati</taxon>
        <taxon>Pseudomonadota</taxon>
        <taxon>Betaproteobacteria</taxon>
        <taxon>Burkholderiales</taxon>
        <taxon>Burkholderiaceae</taxon>
        <taxon>Pandoraea</taxon>
    </lineage>
</organism>
<accession>A0A0G3ICC8</accession>
<proteinExistence type="predicted"/>
<name>A0A0G3ICC8_9BURK</name>
<reference evidence="1" key="1">
    <citation type="submission" date="2016-06" db="EMBL/GenBank/DDBJ databases">
        <title>Pandoraea oxalativorans DSM 23570 Genome Sequencing.</title>
        <authorList>
            <person name="Ee R."/>
            <person name="Lim Y.-L."/>
            <person name="Yong D."/>
            <person name="Yin W.-F."/>
            <person name="Chan K.-G."/>
        </authorList>
    </citation>
    <scope>NUCLEOTIDE SEQUENCE</scope>
    <source>
        <strain evidence="1">DSM 23570</strain>
        <plasmid evidence="1">pPO70-1</plasmid>
    </source>
</reference>
<evidence type="ECO:0000313" key="2">
    <source>
        <dbReference type="Proteomes" id="UP000035050"/>
    </source>
</evidence>
<dbReference type="PATRIC" id="fig|573737.6.peg.5838"/>
<protein>
    <submittedName>
        <fullName evidence="1">Uncharacterized protein</fullName>
    </submittedName>
</protein>
<dbReference type="Proteomes" id="UP000035050">
    <property type="component" value="Plasmid pPO70-1"/>
</dbReference>
<geneLocation type="plasmid" evidence="1 2">
    <name>pPO70-1</name>
</geneLocation>